<evidence type="ECO:0000256" key="4">
    <source>
        <dbReference type="ARBA" id="ARBA00022597"/>
    </source>
</evidence>
<evidence type="ECO:0000256" key="2">
    <source>
        <dbReference type="ARBA" id="ARBA00022448"/>
    </source>
</evidence>
<dbReference type="Gene3D" id="3.40.50.300">
    <property type="entry name" value="P-loop containing nucleotide triphosphate hydrolases"/>
    <property type="match status" value="2"/>
</dbReference>
<protein>
    <recommendedName>
        <fullName evidence="10">Ribose/galactose/methyl galactoside import ATP-binding protein</fullName>
        <ecNumber evidence="10">7.5.2.11</ecNumber>
    </recommendedName>
</protein>
<dbReference type="CDD" id="cd03216">
    <property type="entry name" value="ABC_Carb_Monos_I"/>
    <property type="match status" value="1"/>
</dbReference>
<evidence type="ECO:0000256" key="6">
    <source>
        <dbReference type="ARBA" id="ARBA00022741"/>
    </source>
</evidence>
<evidence type="ECO:0000256" key="3">
    <source>
        <dbReference type="ARBA" id="ARBA00022475"/>
    </source>
</evidence>
<dbReference type="GO" id="GO:0005886">
    <property type="term" value="C:plasma membrane"/>
    <property type="evidence" value="ECO:0007669"/>
    <property type="project" value="UniProtKB-SubCell"/>
</dbReference>
<dbReference type="Pfam" id="PF00005">
    <property type="entry name" value="ABC_tran"/>
    <property type="match status" value="2"/>
</dbReference>
<reference evidence="12 13" key="1">
    <citation type="submission" date="2018-06" db="EMBL/GenBank/DDBJ databases">
        <authorList>
            <consortium name="Pathogen Informatics"/>
            <person name="Doyle S."/>
        </authorList>
    </citation>
    <scope>NUCLEOTIDE SEQUENCE [LARGE SCALE GENOMIC DNA]</scope>
    <source>
        <strain evidence="12 13">NCTC10801</strain>
    </source>
</reference>
<evidence type="ECO:0000256" key="9">
    <source>
        <dbReference type="ARBA" id="ARBA00023136"/>
    </source>
</evidence>
<dbReference type="AlphaFoldDB" id="A0A380TRI7"/>
<comment type="subcellular location">
    <subcellularLocation>
        <location evidence="10">Cell inner membrane</location>
        <topology evidence="10">Peripheral membrane protein</topology>
    </subcellularLocation>
    <subcellularLocation>
        <location evidence="1">Cell membrane</location>
        <topology evidence="1">Peripheral membrane protein</topology>
    </subcellularLocation>
</comment>
<dbReference type="FunFam" id="3.40.50.300:FF:000126">
    <property type="entry name" value="Galactose/methyl galactoside import ATP-binding protein MglA"/>
    <property type="match status" value="1"/>
</dbReference>
<keyword evidence="6 10" id="KW-0547">Nucleotide-binding</keyword>
<dbReference type="CDD" id="cd03215">
    <property type="entry name" value="ABC_Carb_Monos_II"/>
    <property type="match status" value="1"/>
</dbReference>
<dbReference type="PANTHER" id="PTHR43790:SF7">
    <property type="entry name" value="GALACTOSE_METHYL GALACTOSIDE IMPORT ATP-BINDING PROTEIN MGLA"/>
    <property type="match status" value="1"/>
</dbReference>
<organism evidence="12 13">
    <name type="scientific">[Actinobacillus] rossii</name>
    <dbReference type="NCBI Taxonomy" id="123820"/>
    <lineage>
        <taxon>Bacteria</taxon>
        <taxon>Pseudomonadati</taxon>
        <taxon>Pseudomonadota</taxon>
        <taxon>Gammaproteobacteria</taxon>
        <taxon>Pasteurellales</taxon>
        <taxon>Pasteurellaceae</taxon>
    </lineage>
</organism>
<keyword evidence="2 10" id="KW-0813">Transport</keyword>
<dbReference type="SUPFAM" id="SSF52540">
    <property type="entry name" value="P-loop containing nucleoside triphosphate hydrolases"/>
    <property type="match status" value="2"/>
</dbReference>
<keyword evidence="5" id="KW-0677">Repeat</keyword>
<dbReference type="GO" id="GO:0016887">
    <property type="term" value="F:ATP hydrolysis activity"/>
    <property type="evidence" value="ECO:0007669"/>
    <property type="project" value="InterPro"/>
</dbReference>
<dbReference type="InterPro" id="IPR017871">
    <property type="entry name" value="ABC_transporter-like_CS"/>
</dbReference>
<dbReference type="NCBIfam" id="NF008215">
    <property type="entry name" value="PRK10982.1"/>
    <property type="match status" value="1"/>
</dbReference>
<evidence type="ECO:0000256" key="1">
    <source>
        <dbReference type="ARBA" id="ARBA00004202"/>
    </source>
</evidence>
<evidence type="ECO:0000259" key="11">
    <source>
        <dbReference type="PROSITE" id="PS50893"/>
    </source>
</evidence>
<accession>A0A380TRI7</accession>
<evidence type="ECO:0000313" key="12">
    <source>
        <dbReference type="EMBL" id="SUT89944.1"/>
    </source>
</evidence>
<feature type="domain" description="ABC transporter" evidence="11">
    <location>
        <begin position="255"/>
        <end position="502"/>
    </location>
</feature>
<keyword evidence="13" id="KW-1185">Reference proteome</keyword>
<dbReference type="PROSITE" id="PS50893">
    <property type="entry name" value="ABC_TRANSPORTER_2"/>
    <property type="match status" value="2"/>
</dbReference>
<gene>
    <name evidence="12" type="primary">mglA_2</name>
    <name evidence="12" type="ORF">NCTC10801_01100</name>
</gene>
<dbReference type="OrthoDB" id="9776369at2"/>
<dbReference type="PROSITE" id="PS00211">
    <property type="entry name" value="ABC_TRANSPORTER_1"/>
    <property type="match status" value="1"/>
</dbReference>
<name>A0A380TRI7_9PAST</name>
<dbReference type="SMART" id="SM00382">
    <property type="entry name" value="AAA"/>
    <property type="match status" value="2"/>
</dbReference>
<evidence type="ECO:0000256" key="7">
    <source>
        <dbReference type="ARBA" id="ARBA00022840"/>
    </source>
</evidence>
<dbReference type="FunFam" id="3.40.50.300:FF:000127">
    <property type="entry name" value="Ribose import ATP-binding protein RbsA"/>
    <property type="match status" value="1"/>
</dbReference>
<dbReference type="GO" id="GO:0015749">
    <property type="term" value="P:monosaccharide transmembrane transport"/>
    <property type="evidence" value="ECO:0007669"/>
    <property type="project" value="UniProtKB-ARBA"/>
</dbReference>
<dbReference type="InterPro" id="IPR027417">
    <property type="entry name" value="P-loop_NTPase"/>
</dbReference>
<dbReference type="InterPro" id="IPR003439">
    <property type="entry name" value="ABC_transporter-like_ATP-bd"/>
</dbReference>
<comment type="function">
    <text evidence="10">Part of an ABC transporter complex involved in carbohydrate import. Could be involved in ribose, galactose and/or methyl galactoside import. Responsible for energy coupling to the transport system.</text>
</comment>
<dbReference type="EC" id="7.5.2.11" evidence="10"/>
<comment type="catalytic activity">
    <reaction evidence="10">
        <text>D-galactose(out) + ATP + H2O = D-galactose(in) + ADP + phosphate + H(+)</text>
        <dbReference type="Rhea" id="RHEA:60156"/>
        <dbReference type="ChEBI" id="CHEBI:4139"/>
        <dbReference type="ChEBI" id="CHEBI:15377"/>
        <dbReference type="ChEBI" id="CHEBI:15378"/>
        <dbReference type="ChEBI" id="CHEBI:30616"/>
        <dbReference type="ChEBI" id="CHEBI:43474"/>
        <dbReference type="ChEBI" id="CHEBI:456216"/>
        <dbReference type="EC" id="7.5.2.11"/>
    </reaction>
</comment>
<keyword evidence="7 10" id="KW-0067">ATP-binding</keyword>
<keyword evidence="4 10" id="KW-0762">Sugar transport</keyword>
<sequence length="502" mass="55926">MTAQNQEVLLTMKNVSKSFPGVKALDKANLTVKSHSVHALMGENGAGKSTLLKCLFGIYAKDEGDIMFLGKPVNFKTSKEALENGISMVHQELNLVRQRNVMDNLWLGRYPLKGVFVDHTKMYNDTKAIFDELGIDVDPRDKVADLSVSQMQMIEIAKAFSYNAKIVIMDEPTSSLSEKEVEHLFTIIAKLKARGCGIIYISHKMDEIFKICDEITILRDGQWINTVAVKDVTMDQVVSMMVGRELTQRFPEKINTPKEVILTVENLTALNQPSIKDVSFELHKGEILGIAGLVGAKRTDIVETIFGVRERASGTVKLHDKTVLNHTALEAINNGFALVTEERRSTGIYANLSIEFNSLISNMKSYMTKWGLLSNKKMKSDTQWVIDSMNVKTPSHKTTIGSLSGGNQQKVIIGRWLLTQPEVLMLDEPTRGIDVGAKFEIYQLIMQLAQKDKGIIMISSEMPELLGITDRILVMSNGRVAGIVETAKTSQEEILQLAAKYL</sequence>
<dbReference type="InterPro" id="IPR003593">
    <property type="entry name" value="AAA+_ATPase"/>
</dbReference>
<keyword evidence="3" id="KW-1003">Cell membrane</keyword>
<dbReference type="Proteomes" id="UP000254649">
    <property type="component" value="Unassembled WGS sequence"/>
</dbReference>
<dbReference type="GO" id="GO:0005524">
    <property type="term" value="F:ATP binding"/>
    <property type="evidence" value="ECO:0007669"/>
    <property type="project" value="UniProtKB-UniRule"/>
</dbReference>
<dbReference type="GO" id="GO:0043211">
    <property type="term" value="F:ABC-type carbohydrate transporter activity"/>
    <property type="evidence" value="ECO:0007669"/>
    <property type="project" value="UniProtKB-UniRule"/>
</dbReference>
<evidence type="ECO:0000256" key="8">
    <source>
        <dbReference type="ARBA" id="ARBA00022967"/>
    </source>
</evidence>
<comment type="similarity">
    <text evidence="10">Belongs to the ABC transporter superfamily.</text>
</comment>
<evidence type="ECO:0000256" key="10">
    <source>
        <dbReference type="RuleBase" id="RU367029"/>
    </source>
</evidence>
<proteinExistence type="inferred from homology"/>
<keyword evidence="8 10" id="KW-1278">Translocase</keyword>
<dbReference type="InterPro" id="IPR050107">
    <property type="entry name" value="ABC_carbohydrate_import_ATPase"/>
</dbReference>
<keyword evidence="10" id="KW-0997">Cell inner membrane</keyword>
<dbReference type="PANTHER" id="PTHR43790">
    <property type="entry name" value="CARBOHYDRATE TRANSPORT ATP-BINDING PROTEIN MG119-RELATED"/>
    <property type="match status" value="1"/>
</dbReference>
<evidence type="ECO:0000256" key="5">
    <source>
        <dbReference type="ARBA" id="ARBA00022737"/>
    </source>
</evidence>
<evidence type="ECO:0000313" key="13">
    <source>
        <dbReference type="Proteomes" id="UP000254649"/>
    </source>
</evidence>
<feature type="domain" description="ABC transporter" evidence="11">
    <location>
        <begin position="10"/>
        <end position="245"/>
    </location>
</feature>
<keyword evidence="12" id="KW-0378">Hydrolase</keyword>
<keyword evidence="9 10" id="KW-0472">Membrane</keyword>
<dbReference type="EMBL" id="UFRQ01000003">
    <property type="protein sequence ID" value="SUT89944.1"/>
    <property type="molecule type" value="Genomic_DNA"/>
</dbReference>